<comment type="caution">
    <text evidence="19">The sequence shown here is derived from an EMBL/GenBank/DDBJ whole genome shotgun (WGS) entry which is preliminary data.</text>
</comment>
<dbReference type="FunFam" id="3.40.50.970:FF:000016">
    <property type="entry name" value="Acetolactate synthase"/>
    <property type="match status" value="1"/>
</dbReference>
<evidence type="ECO:0000256" key="3">
    <source>
        <dbReference type="ARBA" id="ARBA00007812"/>
    </source>
</evidence>
<sequence>MTETENREGARPARRSAASEGACRGLGSRTAKQGTSMLGAEAVVASLEAEGVTTVFGYPGGQAIKLYDALYGSEQITHVLARHEQGAVHMADGYARATGRPGVVMVTSGPGATNTVTGIATAYMDSVPLVVITGQVGRGVIGTDSFQESDIVGITMPVVKHSYLLQSTDELTRTIREAFHIAVTGRPGPVLIDIPSDVAGEEMVFEYPDEVSLPSYKPTYRGNAKQIRTACRLLEEAEQPLLYVGGGVVSSGATEELTALMDAMQVPAVVTLMGKGGVPASHPLNLGPVGMHGAKYSNMAMTEADLIIAAGARFSDRVTGRVSEFAPNAKIVHIDIDPAEIGKIRDADVPIVGDLKGVLAGMLECLAKAGAAPRDDQWVADIAAWRERYPFYHPNMAVNEEEDEIVPELVIAELGRQLDPDASIVTTEVGQHQMWAHQFLHRERPRTFLSSGGLGTMGFGFPAAIGAAVARPEATVVCIAGDGSFQMNSQEMATAAINGVPVKVMILDNRCLGMVHQWQKLFYGRRYSQTLLAPVPDFVKLAEAYGWEGERVEAPGEVAGAIARMLAAPGPYLLDVAISPEQNVYPMVAPGAALDNVMGAIDVAVGAVRTDVPAASGSPRARMAGAPSGATSPCAKIDAQFGGRWEVDPQDTGARLGQDGSTVDVRPEDWKTLFRAGDEGKEDRR</sequence>
<comment type="cofactor">
    <cofactor evidence="14">
        <name>Mg(2+)</name>
        <dbReference type="ChEBI" id="CHEBI:18420"/>
    </cofactor>
    <text evidence="14">Binds 1 Mg(2+) ion per subunit.</text>
</comment>
<dbReference type="InterPro" id="IPR045229">
    <property type="entry name" value="TPP_enz"/>
</dbReference>
<evidence type="ECO:0000256" key="9">
    <source>
        <dbReference type="ARBA" id="ARBA00022827"/>
    </source>
</evidence>
<keyword evidence="6" id="KW-0285">Flavoprotein</keyword>
<dbReference type="Gene3D" id="3.40.50.1220">
    <property type="entry name" value="TPP-binding domain"/>
    <property type="match status" value="1"/>
</dbReference>
<dbReference type="Gene3D" id="3.40.50.970">
    <property type="match status" value="2"/>
</dbReference>
<keyword evidence="12 14" id="KW-0100">Branched-chain amino acid biosynthesis</keyword>
<dbReference type="Proteomes" id="UP000308978">
    <property type="component" value="Unassembled WGS sequence"/>
</dbReference>
<feature type="compositionally biased region" description="Basic and acidic residues" evidence="15">
    <location>
        <begin position="1"/>
        <end position="11"/>
    </location>
</feature>
<dbReference type="UniPathway" id="UPA00047">
    <property type="reaction ID" value="UER00055"/>
</dbReference>
<dbReference type="AlphaFoldDB" id="A0A4S4G454"/>
<evidence type="ECO:0000256" key="6">
    <source>
        <dbReference type="ARBA" id="ARBA00022630"/>
    </source>
</evidence>
<dbReference type="GO" id="GO:0009099">
    <property type="term" value="P:L-valine biosynthetic process"/>
    <property type="evidence" value="ECO:0007669"/>
    <property type="project" value="UniProtKB-UniPathway"/>
</dbReference>
<comment type="pathway">
    <text evidence="1 14">Amino-acid biosynthesis; L-isoleucine biosynthesis; L-isoleucine from 2-oxobutanoate: step 1/4.</text>
</comment>
<dbReference type="PANTHER" id="PTHR18968:SF13">
    <property type="entry name" value="ACETOLACTATE SYNTHASE CATALYTIC SUBUNIT, MITOCHONDRIAL"/>
    <property type="match status" value="1"/>
</dbReference>
<dbReference type="UniPathway" id="UPA00049">
    <property type="reaction ID" value="UER00059"/>
</dbReference>
<evidence type="ECO:0000256" key="1">
    <source>
        <dbReference type="ARBA" id="ARBA00004974"/>
    </source>
</evidence>
<dbReference type="NCBIfam" id="TIGR00118">
    <property type="entry name" value="acolac_lg"/>
    <property type="match status" value="1"/>
</dbReference>
<feature type="region of interest" description="Disordered" evidence="15">
    <location>
        <begin position="645"/>
        <end position="685"/>
    </location>
</feature>
<dbReference type="InterPro" id="IPR012846">
    <property type="entry name" value="Acetolactate_synth_lsu"/>
</dbReference>
<dbReference type="CDD" id="cd02015">
    <property type="entry name" value="TPP_AHAS"/>
    <property type="match status" value="1"/>
</dbReference>
<feature type="domain" description="Thiamine pyrophosphate enzyme central" evidence="16">
    <location>
        <begin position="227"/>
        <end position="360"/>
    </location>
</feature>
<keyword evidence="7 14" id="KW-0808">Transferase</keyword>
<keyword evidence="9" id="KW-0274">FAD</keyword>
<evidence type="ECO:0000256" key="8">
    <source>
        <dbReference type="ARBA" id="ARBA00022723"/>
    </source>
</evidence>
<dbReference type="InterPro" id="IPR012001">
    <property type="entry name" value="Thiamin_PyroP_enz_TPP-bd_dom"/>
</dbReference>
<keyword evidence="5 14" id="KW-0028">Amino-acid biosynthesis</keyword>
<evidence type="ECO:0000259" key="18">
    <source>
        <dbReference type="Pfam" id="PF02776"/>
    </source>
</evidence>
<evidence type="ECO:0000256" key="12">
    <source>
        <dbReference type="ARBA" id="ARBA00023304"/>
    </source>
</evidence>
<keyword evidence="8 14" id="KW-0479">Metal-binding</keyword>
<reference evidence="19 20" key="1">
    <citation type="submission" date="2019-04" db="EMBL/GenBank/DDBJ databases">
        <title>Microbes associate with the intestines of laboratory mice.</title>
        <authorList>
            <person name="Navarre W."/>
            <person name="Wong E."/>
            <person name="Huang K.C."/>
            <person name="Tropini C."/>
            <person name="Ng K."/>
            <person name="Yu B."/>
        </authorList>
    </citation>
    <scope>NUCLEOTIDE SEQUENCE [LARGE SCALE GENOMIC DNA]</scope>
    <source>
        <strain evidence="19 20">NM80_B27</strain>
    </source>
</reference>
<evidence type="ECO:0000256" key="4">
    <source>
        <dbReference type="ARBA" id="ARBA00013145"/>
    </source>
</evidence>
<dbReference type="Pfam" id="PF02776">
    <property type="entry name" value="TPP_enzyme_N"/>
    <property type="match status" value="1"/>
</dbReference>
<evidence type="ECO:0000259" key="16">
    <source>
        <dbReference type="Pfam" id="PF00205"/>
    </source>
</evidence>
<dbReference type="InterPro" id="IPR029035">
    <property type="entry name" value="DHS-like_NAD/FAD-binding_dom"/>
</dbReference>
<dbReference type="CDD" id="cd07035">
    <property type="entry name" value="TPP_PYR_POX_like"/>
    <property type="match status" value="1"/>
</dbReference>
<dbReference type="InterPro" id="IPR000399">
    <property type="entry name" value="TPP-bd_CS"/>
</dbReference>
<comment type="similarity">
    <text evidence="3 14">Belongs to the TPP enzyme family.</text>
</comment>
<evidence type="ECO:0000259" key="17">
    <source>
        <dbReference type="Pfam" id="PF02775"/>
    </source>
</evidence>
<comment type="pathway">
    <text evidence="2 14">Amino-acid biosynthesis; L-valine biosynthesis; L-valine from pyruvate: step 1/4.</text>
</comment>
<protein>
    <recommendedName>
        <fullName evidence="4 14">Acetolactate synthase</fullName>
        <ecNumber evidence="4 14">2.2.1.6</ecNumber>
    </recommendedName>
</protein>
<dbReference type="GO" id="GO:0000287">
    <property type="term" value="F:magnesium ion binding"/>
    <property type="evidence" value="ECO:0007669"/>
    <property type="project" value="UniProtKB-UniRule"/>
</dbReference>
<evidence type="ECO:0000313" key="19">
    <source>
        <dbReference type="EMBL" id="THG38389.1"/>
    </source>
</evidence>
<accession>A0A4S4G454</accession>
<dbReference type="PROSITE" id="PS00187">
    <property type="entry name" value="TPP_ENZYMES"/>
    <property type="match status" value="1"/>
</dbReference>
<dbReference type="InterPro" id="IPR039368">
    <property type="entry name" value="AHAS_TPP"/>
</dbReference>
<dbReference type="InterPro" id="IPR011766">
    <property type="entry name" value="TPP_enzyme_TPP-bd"/>
</dbReference>
<name>A0A4S4G454_9ACTN</name>
<feature type="domain" description="Thiamine pyrophosphate enzyme N-terminal TPP-binding" evidence="18">
    <location>
        <begin position="38"/>
        <end position="152"/>
    </location>
</feature>
<keyword evidence="10 14" id="KW-0460">Magnesium</keyword>
<dbReference type="GO" id="GO:0050660">
    <property type="term" value="F:flavin adenine dinucleotide binding"/>
    <property type="evidence" value="ECO:0007669"/>
    <property type="project" value="InterPro"/>
</dbReference>
<organism evidence="19 20">
    <name type="scientific">Adlercreutzia caecimuris</name>
    <dbReference type="NCBI Taxonomy" id="671266"/>
    <lineage>
        <taxon>Bacteria</taxon>
        <taxon>Bacillati</taxon>
        <taxon>Actinomycetota</taxon>
        <taxon>Coriobacteriia</taxon>
        <taxon>Eggerthellales</taxon>
        <taxon>Eggerthellaceae</taxon>
        <taxon>Adlercreutzia</taxon>
    </lineage>
</organism>
<comment type="cofactor">
    <cofactor evidence="14">
        <name>thiamine diphosphate</name>
        <dbReference type="ChEBI" id="CHEBI:58937"/>
    </cofactor>
    <text evidence="14">Binds 1 thiamine pyrophosphate per subunit.</text>
</comment>
<dbReference type="GO" id="GO:0030976">
    <property type="term" value="F:thiamine pyrophosphate binding"/>
    <property type="evidence" value="ECO:0007669"/>
    <property type="project" value="UniProtKB-UniRule"/>
</dbReference>
<dbReference type="FunFam" id="3.40.50.970:FF:000007">
    <property type="entry name" value="Acetolactate synthase"/>
    <property type="match status" value="1"/>
</dbReference>
<evidence type="ECO:0000256" key="11">
    <source>
        <dbReference type="ARBA" id="ARBA00023052"/>
    </source>
</evidence>
<keyword evidence="11 14" id="KW-0786">Thiamine pyrophosphate</keyword>
<dbReference type="FunFam" id="3.40.50.1220:FF:000008">
    <property type="entry name" value="Acetolactate synthase"/>
    <property type="match status" value="1"/>
</dbReference>
<dbReference type="Pfam" id="PF00205">
    <property type="entry name" value="TPP_enzyme_M"/>
    <property type="match status" value="1"/>
</dbReference>
<dbReference type="SUPFAM" id="SSF52518">
    <property type="entry name" value="Thiamin diphosphate-binding fold (THDP-binding)"/>
    <property type="match status" value="2"/>
</dbReference>
<dbReference type="GO" id="GO:0009097">
    <property type="term" value="P:isoleucine biosynthetic process"/>
    <property type="evidence" value="ECO:0007669"/>
    <property type="project" value="UniProtKB-UniPathway"/>
</dbReference>
<comment type="catalytic activity">
    <reaction evidence="13 14">
        <text>2 pyruvate + H(+) = (2S)-2-acetolactate + CO2</text>
        <dbReference type="Rhea" id="RHEA:25249"/>
        <dbReference type="ChEBI" id="CHEBI:15361"/>
        <dbReference type="ChEBI" id="CHEBI:15378"/>
        <dbReference type="ChEBI" id="CHEBI:16526"/>
        <dbReference type="ChEBI" id="CHEBI:58476"/>
        <dbReference type="EC" id="2.2.1.6"/>
    </reaction>
</comment>
<evidence type="ECO:0000256" key="14">
    <source>
        <dbReference type="RuleBase" id="RU003591"/>
    </source>
</evidence>
<dbReference type="EMBL" id="SSTJ01000002">
    <property type="protein sequence ID" value="THG38389.1"/>
    <property type="molecule type" value="Genomic_DNA"/>
</dbReference>
<proteinExistence type="inferred from homology"/>
<feature type="compositionally biased region" description="Basic and acidic residues" evidence="15">
    <location>
        <begin position="665"/>
        <end position="685"/>
    </location>
</feature>
<dbReference type="GO" id="GO:0003984">
    <property type="term" value="F:acetolactate synthase activity"/>
    <property type="evidence" value="ECO:0007669"/>
    <property type="project" value="UniProtKB-EC"/>
</dbReference>
<gene>
    <name evidence="19" type="primary">ilvB</name>
    <name evidence="19" type="ORF">E5986_02955</name>
</gene>
<dbReference type="EC" id="2.2.1.6" evidence="4 14"/>
<evidence type="ECO:0000256" key="13">
    <source>
        <dbReference type="ARBA" id="ARBA00048670"/>
    </source>
</evidence>
<evidence type="ECO:0000313" key="20">
    <source>
        <dbReference type="Proteomes" id="UP000308978"/>
    </source>
</evidence>
<evidence type="ECO:0000256" key="2">
    <source>
        <dbReference type="ARBA" id="ARBA00005025"/>
    </source>
</evidence>
<evidence type="ECO:0000256" key="15">
    <source>
        <dbReference type="SAM" id="MobiDB-lite"/>
    </source>
</evidence>
<dbReference type="SUPFAM" id="SSF52467">
    <property type="entry name" value="DHS-like NAD/FAD-binding domain"/>
    <property type="match status" value="1"/>
</dbReference>
<evidence type="ECO:0000256" key="5">
    <source>
        <dbReference type="ARBA" id="ARBA00022605"/>
    </source>
</evidence>
<dbReference type="GO" id="GO:0005948">
    <property type="term" value="C:acetolactate synthase complex"/>
    <property type="evidence" value="ECO:0007669"/>
    <property type="project" value="TreeGrafter"/>
</dbReference>
<feature type="domain" description="Thiamine pyrophosphate enzyme TPP-binding" evidence="17">
    <location>
        <begin position="429"/>
        <end position="576"/>
    </location>
</feature>
<dbReference type="InterPro" id="IPR029061">
    <property type="entry name" value="THDP-binding"/>
</dbReference>
<dbReference type="InterPro" id="IPR012000">
    <property type="entry name" value="Thiamin_PyroP_enz_cen_dom"/>
</dbReference>
<evidence type="ECO:0000256" key="10">
    <source>
        <dbReference type="ARBA" id="ARBA00022842"/>
    </source>
</evidence>
<dbReference type="PANTHER" id="PTHR18968">
    <property type="entry name" value="THIAMINE PYROPHOSPHATE ENZYMES"/>
    <property type="match status" value="1"/>
</dbReference>
<feature type="region of interest" description="Disordered" evidence="15">
    <location>
        <begin position="1"/>
        <end position="30"/>
    </location>
</feature>
<evidence type="ECO:0000256" key="7">
    <source>
        <dbReference type="ARBA" id="ARBA00022679"/>
    </source>
</evidence>
<dbReference type="RefSeq" id="WP_136433192.1">
    <property type="nucleotide sequence ID" value="NZ_SSTJ01000002.1"/>
</dbReference>
<dbReference type="Pfam" id="PF02775">
    <property type="entry name" value="TPP_enzyme_C"/>
    <property type="match status" value="1"/>
</dbReference>